<dbReference type="EMBL" id="JAFCIX010000573">
    <property type="protein sequence ID" value="KAH6586528.1"/>
    <property type="molecule type" value="Genomic_DNA"/>
</dbReference>
<keyword evidence="3" id="KW-1185">Reference proteome</keyword>
<sequence>MQSLSQRPSAELCRQKRHRLCLRSLDNVIEKHSGGKWAVGDSLTIADLSIYYAVEFLTSGPLSDLLTNISHTYARIFQVHHAVSTHPKVVQWEAAHSN</sequence>
<feature type="domain" description="Glutathione S-transferase C-terminal" evidence="1">
    <location>
        <begin position="10"/>
        <end position="94"/>
    </location>
</feature>
<evidence type="ECO:0000313" key="3">
    <source>
        <dbReference type="Proteomes" id="UP001648503"/>
    </source>
</evidence>
<dbReference type="InterPro" id="IPR036282">
    <property type="entry name" value="Glutathione-S-Trfase_C_sf"/>
</dbReference>
<comment type="caution">
    <text evidence="2">The sequence shown here is derived from an EMBL/GenBank/DDBJ whole genome shotgun (WGS) entry which is preliminary data.</text>
</comment>
<dbReference type="InterPro" id="IPR004046">
    <property type="entry name" value="GST_C"/>
</dbReference>
<dbReference type="SUPFAM" id="SSF47616">
    <property type="entry name" value="GST C-terminal domain-like"/>
    <property type="match status" value="1"/>
</dbReference>
<dbReference type="Gene3D" id="1.20.1050.10">
    <property type="match status" value="1"/>
</dbReference>
<name>A0ABQ8EUH9_9FUNG</name>
<accession>A0ABQ8EUH9</accession>
<gene>
    <name evidence="2" type="ORF">BASA50_000482</name>
</gene>
<dbReference type="Proteomes" id="UP001648503">
    <property type="component" value="Unassembled WGS sequence"/>
</dbReference>
<organism evidence="2 3">
    <name type="scientific">Batrachochytrium salamandrivorans</name>
    <dbReference type="NCBI Taxonomy" id="1357716"/>
    <lineage>
        <taxon>Eukaryota</taxon>
        <taxon>Fungi</taxon>
        <taxon>Fungi incertae sedis</taxon>
        <taxon>Chytridiomycota</taxon>
        <taxon>Chytridiomycota incertae sedis</taxon>
        <taxon>Chytridiomycetes</taxon>
        <taxon>Rhizophydiales</taxon>
        <taxon>Rhizophydiales incertae sedis</taxon>
        <taxon>Batrachochytrium</taxon>
    </lineage>
</organism>
<dbReference type="Pfam" id="PF14497">
    <property type="entry name" value="GST_C_3"/>
    <property type="match status" value="1"/>
</dbReference>
<evidence type="ECO:0000313" key="2">
    <source>
        <dbReference type="EMBL" id="KAH6586528.1"/>
    </source>
</evidence>
<reference evidence="2 3" key="1">
    <citation type="submission" date="2021-02" db="EMBL/GenBank/DDBJ databases">
        <title>Variation within the Batrachochytrium salamandrivorans European outbreak.</title>
        <authorList>
            <person name="Kelly M."/>
            <person name="Pasmans F."/>
            <person name="Shea T.P."/>
            <person name="Munoz J.F."/>
            <person name="Carranza S."/>
            <person name="Cuomo C.A."/>
            <person name="Martel A."/>
        </authorList>
    </citation>
    <scope>NUCLEOTIDE SEQUENCE [LARGE SCALE GENOMIC DNA]</scope>
    <source>
        <strain evidence="2 3">AMFP18/2</strain>
    </source>
</reference>
<protein>
    <recommendedName>
        <fullName evidence="1">Glutathione S-transferase C-terminal domain-containing protein</fullName>
    </recommendedName>
</protein>
<evidence type="ECO:0000259" key="1">
    <source>
        <dbReference type="Pfam" id="PF14497"/>
    </source>
</evidence>
<proteinExistence type="predicted"/>